<reference evidence="2 3" key="1">
    <citation type="submission" date="2020-01" db="EMBL/GenBank/DDBJ databases">
        <title>Complete genome sequence of Chitinophaga sp. H33E-04 isolated from quinoa roots.</title>
        <authorList>
            <person name="Weon H.-Y."/>
            <person name="Lee S.A."/>
        </authorList>
    </citation>
    <scope>NUCLEOTIDE SEQUENCE [LARGE SCALE GENOMIC DNA]</scope>
    <source>
        <strain evidence="2 3">H33E-04</strain>
    </source>
</reference>
<feature type="compositionally biased region" description="Low complexity" evidence="1">
    <location>
        <begin position="1"/>
        <end position="50"/>
    </location>
</feature>
<dbReference type="Pfam" id="PF05974">
    <property type="entry name" value="DUF892"/>
    <property type="match status" value="1"/>
</dbReference>
<protein>
    <submittedName>
        <fullName evidence="2">Ferritin-like domain-containing protein</fullName>
    </submittedName>
</protein>
<dbReference type="EMBL" id="CP048113">
    <property type="protein sequence ID" value="QHS61901.1"/>
    <property type="molecule type" value="Genomic_DNA"/>
</dbReference>
<evidence type="ECO:0000256" key="1">
    <source>
        <dbReference type="SAM" id="MobiDB-lite"/>
    </source>
</evidence>
<dbReference type="AlphaFoldDB" id="A0A6B9ZK00"/>
<evidence type="ECO:0000313" key="2">
    <source>
        <dbReference type="EMBL" id="QHS61901.1"/>
    </source>
</evidence>
<dbReference type="Gene3D" id="1.20.1260.10">
    <property type="match status" value="1"/>
</dbReference>
<dbReference type="KEGG" id="chih:GWR21_20525"/>
<dbReference type="InterPro" id="IPR047114">
    <property type="entry name" value="YciF"/>
</dbReference>
<evidence type="ECO:0000313" key="3">
    <source>
        <dbReference type="Proteomes" id="UP000476411"/>
    </source>
</evidence>
<dbReference type="InterPro" id="IPR012347">
    <property type="entry name" value="Ferritin-like"/>
</dbReference>
<organism evidence="2 3">
    <name type="scientific">Chitinophaga agri</name>
    <dbReference type="NCBI Taxonomy" id="2703787"/>
    <lineage>
        <taxon>Bacteria</taxon>
        <taxon>Pseudomonadati</taxon>
        <taxon>Bacteroidota</taxon>
        <taxon>Chitinophagia</taxon>
        <taxon>Chitinophagales</taxon>
        <taxon>Chitinophagaceae</taxon>
        <taxon>Chitinophaga</taxon>
    </lineage>
</organism>
<accession>A0A6B9ZK00</accession>
<proteinExistence type="predicted"/>
<dbReference type="PANTHER" id="PTHR30565">
    <property type="entry name" value="PROTEIN YCIF"/>
    <property type="match status" value="1"/>
</dbReference>
<dbReference type="SUPFAM" id="SSF47240">
    <property type="entry name" value="Ferritin-like"/>
    <property type="match status" value="1"/>
</dbReference>
<keyword evidence="3" id="KW-1185">Reference proteome</keyword>
<gene>
    <name evidence="2" type="ORF">GWR21_20525</name>
</gene>
<dbReference type="InterPro" id="IPR009078">
    <property type="entry name" value="Ferritin-like_SF"/>
</dbReference>
<sequence>MATRTQTKSKTSSQSRTAGRSASGSKSSAGSRTAPKSSSSSSSRSRNSKSQNEDMPNSKFHELFVDQLKDIYWAEKNLVKALGKMQKAATSEELKDAIATHLEQTRGQVGRVEQVFESIGQTAKAKKCPAMEGLIAEGQEVIEDTEEDSAVRDAGLIICCQKIEHYEIASYGSLRTLAGRMGHDEAVQLLEQTLNEEKETDVLLTQLAESSVNEEAAAE</sequence>
<dbReference type="InterPro" id="IPR010287">
    <property type="entry name" value="DUF892_YciF-like"/>
</dbReference>
<dbReference type="RefSeq" id="WP_162333560.1">
    <property type="nucleotide sequence ID" value="NZ_CP048113.1"/>
</dbReference>
<name>A0A6B9ZK00_9BACT</name>
<dbReference type="Proteomes" id="UP000476411">
    <property type="component" value="Chromosome"/>
</dbReference>
<dbReference type="CDD" id="cd07909">
    <property type="entry name" value="YciF"/>
    <property type="match status" value="1"/>
</dbReference>
<dbReference type="PANTHER" id="PTHR30565:SF9">
    <property type="entry name" value="PROTEIN YCIF"/>
    <property type="match status" value="1"/>
</dbReference>
<feature type="region of interest" description="Disordered" evidence="1">
    <location>
        <begin position="1"/>
        <end position="58"/>
    </location>
</feature>